<evidence type="ECO:0000259" key="4">
    <source>
        <dbReference type="Pfam" id="PF01494"/>
    </source>
</evidence>
<dbReference type="InterPro" id="IPR002938">
    <property type="entry name" value="FAD-bd"/>
</dbReference>
<evidence type="ECO:0000256" key="1">
    <source>
        <dbReference type="ARBA" id="ARBA00022630"/>
    </source>
</evidence>
<feature type="region of interest" description="Disordered" evidence="3">
    <location>
        <begin position="575"/>
        <end position="606"/>
    </location>
</feature>
<sequence>MHTDVLVVGAGPAGLTAAAFLAEHGVDAITVTKYPGTAPTPRAHITNQRTVEVFRDLGLEDQVREIAMPAELMGTNVWATSFAGVELARMMTWGRGRDRQGDYDSASPSQMCNAPQNALEPVILASAQEREADIRFGTELVDIVQDDDGVRATLQRGEDGTTYVVEAKYAIGADGANSTVASCLGFDMEGTAGLGSAFTVWIEADLSQYVSHRPGALFWVAPPGTNVLWSAWTAVVPSNEWNALFLMHEFLPADASDETVAELVRAGIGDPEIEFRIKHIGQWQINQQVSAQYRKGRVFLAGDAAHRHPPANGLGSNTSIQDSFNLAWKLAYVLKGLAAPELLDTYHDERKPVGRQVIDRAIKSLQEMEPLAQALGLRPGQTAADGWANIDELFSPTEVGAARRAQVRKAVRLVDHQLNCHGVELGQRYTSRAVVDDGTPWPAYTRDPELYYHPTTHAGAYLPHVWLQHGTEYVSTLDLVGHGRFTVLTGVGGQAWDDAASALSAETGLEIVTRTIGMRAEFDDALGEWAEIREIDDEGCLLVRPDRHIAWRSRGLADDPLGTLRTVLVSLLGRPKTRGGRSADDDRRSGHQSSLAAAPAGVGRNE</sequence>
<organism evidence="5 6">
    <name type="scientific">Streptomyces plumbiresistens</name>
    <dbReference type="NCBI Taxonomy" id="511811"/>
    <lineage>
        <taxon>Bacteria</taxon>
        <taxon>Bacillati</taxon>
        <taxon>Actinomycetota</taxon>
        <taxon>Actinomycetes</taxon>
        <taxon>Kitasatosporales</taxon>
        <taxon>Streptomycetaceae</taxon>
        <taxon>Streptomyces</taxon>
    </lineage>
</organism>
<protein>
    <submittedName>
        <fullName evidence="5">FAD-dependent monooxygenase</fullName>
    </submittedName>
</protein>
<dbReference type="PANTHER" id="PTHR43004">
    <property type="entry name" value="TRK SYSTEM POTASSIUM UPTAKE PROTEIN"/>
    <property type="match status" value="1"/>
</dbReference>
<keyword evidence="5" id="KW-0560">Oxidoreductase</keyword>
<gene>
    <name evidence="5" type="ORF">GCM10022232_83360</name>
</gene>
<dbReference type="Proteomes" id="UP001500456">
    <property type="component" value="Unassembled WGS sequence"/>
</dbReference>
<dbReference type="SUPFAM" id="SSF51905">
    <property type="entry name" value="FAD/NAD(P)-binding domain"/>
    <property type="match status" value="1"/>
</dbReference>
<dbReference type="Pfam" id="PF01494">
    <property type="entry name" value="FAD_binding_3"/>
    <property type="match status" value="1"/>
</dbReference>
<accession>A0ABP7TF68</accession>
<keyword evidence="2" id="KW-0274">FAD</keyword>
<dbReference type="EMBL" id="BAAAZX010000037">
    <property type="protein sequence ID" value="GAA4025252.1"/>
    <property type="molecule type" value="Genomic_DNA"/>
</dbReference>
<dbReference type="Gene3D" id="3.50.50.60">
    <property type="entry name" value="FAD/NAD(P)-binding domain"/>
    <property type="match status" value="1"/>
</dbReference>
<proteinExistence type="predicted"/>
<dbReference type="InterPro" id="IPR036188">
    <property type="entry name" value="FAD/NAD-bd_sf"/>
</dbReference>
<evidence type="ECO:0000256" key="3">
    <source>
        <dbReference type="SAM" id="MobiDB-lite"/>
    </source>
</evidence>
<evidence type="ECO:0000313" key="5">
    <source>
        <dbReference type="EMBL" id="GAA4025252.1"/>
    </source>
</evidence>
<name>A0ABP7TF68_9ACTN</name>
<dbReference type="Pfam" id="PF21274">
    <property type="entry name" value="Rng_hyd_C"/>
    <property type="match status" value="1"/>
</dbReference>
<dbReference type="PANTHER" id="PTHR43004:SF8">
    <property type="entry name" value="FAD-BINDING DOMAIN-CONTAINING PROTEIN-RELATED"/>
    <property type="match status" value="1"/>
</dbReference>
<evidence type="ECO:0000256" key="2">
    <source>
        <dbReference type="ARBA" id="ARBA00022827"/>
    </source>
</evidence>
<evidence type="ECO:0000313" key="6">
    <source>
        <dbReference type="Proteomes" id="UP001500456"/>
    </source>
</evidence>
<dbReference type="GO" id="GO:0004497">
    <property type="term" value="F:monooxygenase activity"/>
    <property type="evidence" value="ECO:0007669"/>
    <property type="project" value="UniProtKB-KW"/>
</dbReference>
<keyword evidence="1" id="KW-0285">Flavoprotein</keyword>
<keyword evidence="5" id="KW-0503">Monooxygenase</keyword>
<dbReference type="InterPro" id="IPR050641">
    <property type="entry name" value="RIFMO-like"/>
</dbReference>
<dbReference type="PRINTS" id="PR00420">
    <property type="entry name" value="RNGMNOXGNASE"/>
</dbReference>
<comment type="caution">
    <text evidence="5">The sequence shown here is derived from an EMBL/GenBank/DDBJ whole genome shotgun (WGS) entry which is preliminary data.</text>
</comment>
<dbReference type="Gene3D" id="3.40.30.120">
    <property type="match status" value="1"/>
</dbReference>
<dbReference type="Gene3D" id="3.30.9.10">
    <property type="entry name" value="D-Amino Acid Oxidase, subunit A, domain 2"/>
    <property type="match status" value="1"/>
</dbReference>
<keyword evidence="6" id="KW-1185">Reference proteome</keyword>
<reference evidence="6" key="1">
    <citation type="journal article" date="2019" name="Int. J. Syst. Evol. Microbiol.">
        <title>The Global Catalogue of Microorganisms (GCM) 10K type strain sequencing project: providing services to taxonomists for standard genome sequencing and annotation.</title>
        <authorList>
            <consortium name="The Broad Institute Genomics Platform"/>
            <consortium name="The Broad Institute Genome Sequencing Center for Infectious Disease"/>
            <person name="Wu L."/>
            <person name="Ma J."/>
        </authorList>
    </citation>
    <scope>NUCLEOTIDE SEQUENCE [LARGE SCALE GENOMIC DNA]</scope>
    <source>
        <strain evidence="6">JCM 16924</strain>
    </source>
</reference>
<feature type="domain" description="FAD-binding" evidence="4">
    <location>
        <begin position="3"/>
        <end position="361"/>
    </location>
</feature>